<name>A0A2V1DQ28_9PLEO</name>
<proteinExistence type="predicted"/>
<evidence type="ECO:0000313" key="1">
    <source>
        <dbReference type="EMBL" id="PVI00086.1"/>
    </source>
</evidence>
<keyword evidence="2" id="KW-1185">Reference proteome</keyword>
<dbReference type="EMBL" id="KZ805379">
    <property type="protein sequence ID" value="PVI00086.1"/>
    <property type="molecule type" value="Genomic_DNA"/>
</dbReference>
<gene>
    <name evidence="1" type="ORF">DM02DRAFT_628806</name>
</gene>
<evidence type="ECO:0000313" key="2">
    <source>
        <dbReference type="Proteomes" id="UP000244855"/>
    </source>
</evidence>
<dbReference type="Proteomes" id="UP000244855">
    <property type="component" value="Unassembled WGS sequence"/>
</dbReference>
<dbReference type="AlphaFoldDB" id="A0A2V1DQ28"/>
<organism evidence="1 2">
    <name type="scientific">Periconia macrospinosa</name>
    <dbReference type="NCBI Taxonomy" id="97972"/>
    <lineage>
        <taxon>Eukaryota</taxon>
        <taxon>Fungi</taxon>
        <taxon>Dikarya</taxon>
        <taxon>Ascomycota</taxon>
        <taxon>Pezizomycotina</taxon>
        <taxon>Dothideomycetes</taxon>
        <taxon>Pleosporomycetidae</taxon>
        <taxon>Pleosporales</taxon>
        <taxon>Massarineae</taxon>
        <taxon>Periconiaceae</taxon>
        <taxon>Periconia</taxon>
    </lineage>
</organism>
<protein>
    <submittedName>
        <fullName evidence="1">Uncharacterized protein</fullName>
    </submittedName>
</protein>
<accession>A0A2V1DQ28</accession>
<reference evidence="1 2" key="1">
    <citation type="journal article" date="2018" name="Sci. Rep.">
        <title>Comparative genomics provides insights into the lifestyle and reveals functional heterogeneity of dark septate endophytic fungi.</title>
        <authorList>
            <person name="Knapp D.G."/>
            <person name="Nemeth J.B."/>
            <person name="Barry K."/>
            <person name="Hainaut M."/>
            <person name="Henrissat B."/>
            <person name="Johnson J."/>
            <person name="Kuo A."/>
            <person name="Lim J.H.P."/>
            <person name="Lipzen A."/>
            <person name="Nolan M."/>
            <person name="Ohm R.A."/>
            <person name="Tamas L."/>
            <person name="Grigoriev I.V."/>
            <person name="Spatafora J.W."/>
            <person name="Nagy L.G."/>
            <person name="Kovacs G.M."/>
        </authorList>
    </citation>
    <scope>NUCLEOTIDE SEQUENCE [LARGE SCALE GENOMIC DNA]</scope>
    <source>
        <strain evidence="1 2">DSE2036</strain>
    </source>
</reference>
<sequence length="278" mass="32863">MNIFRSPVAKVDRQSLEIVSFDDGPAKFISQNSKHKSFLKAVRKTFKQVFLLADSEKALEGPRFELFMSLPREIRNLIYEYTIFSHSYGSTEHLEILNIVNEKVRREATEVYLLRTNYFRLSCTNTKAFVRRLNSLGVGNAFRFVTGVELQQFYLNLADNPSLPLYLDLLAKLPNLRRLELKVDYSSRRRARMADLSYHDWSSLFGLVHLNHIRITMEVAEYLPLHNHISEEILFGAASFLREEFWKVKKQEIFIEGRTRRWFQGAYDEYLYTLWRTL</sequence>